<dbReference type="AlphaFoldDB" id="A0A6N3DEG2"/>
<dbReference type="EMBL" id="CACRUG010000011">
    <property type="protein sequence ID" value="VYU25181.1"/>
    <property type="molecule type" value="Genomic_DNA"/>
</dbReference>
<proteinExistence type="predicted"/>
<organism evidence="1">
    <name type="scientific">Veillonella parvula</name>
    <name type="common">Staphylococcus parvulus</name>
    <dbReference type="NCBI Taxonomy" id="29466"/>
    <lineage>
        <taxon>Bacteria</taxon>
        <taxon>Bacillati</taxon>
        <taxon>Bacillota</taxon>
        <taxon>Negativicutes</taxon>
        <taxon>Veillonellales</taxon>
        <taxon>Veillonellaceae</taxon>
        <taxon>Veillonella</taxon>
    </lineage>
</organism>
<dbReference type="RefSeq" id="WP_156697554.1">
    <property type="nucleotide sequence ID" value="NZ_CACRUG010000011.1"/>
</dbReference>
<gene>
    <name evidence="1" type="ORF">VPLFYP99_00421</name>
</gene>
<protein>
    <submittedName>
        <fullName evidence="1">Uncharacterized protein</fullName>
    </submittedName>
</protein>
<evidence type="ECO:0000313" key="1">
    <source>
        <dbReference type="EMBL" id="VYU25181.1"/>
    </source>
</evidence>
<name>A0A6N3DEG2_VEIPA</name>
<accession>A0A6N3DEG2</accession>
<sequence>MIKNILYETLNNIRMFLLFFKRCPEVGFYKAYREYIYSKVMGLPNFELKYIYEVLISNIQSKLLFIFSTIFWGAILTSMIGVGVSLSFEILKPNFSEDIFISYNEYMRIIGLSSFVISVLGFIIITFFRVSCLESLAFYIILILFVIGVIYWANRDHTILMDLYFIVLCALSTTLMLSSIFNCIKKCAIIKKIIIEGLLAQNRKRYTVRLPKKYRVLKL</sequence>
<reference evidence="1" key="1">
    <citation type="submission" date="2019-11" db="EMBL/GenBank/DDBJ databases">
        <authorList>
            <person name="Feng L."/>
        </authorList>
    </citation>
    <scope>NUCLEOTIDE SEQUENCE</scope>
    <source>
        <strain evidence="1">VparvulaLFYP99</strain>
    </source>
</reference>